<proteinExistence type="predicted"/>
<dbReference type="InterPro" id="IPR007131">
    <property type="entry name" value="SHD1"/>
</dbReference>
<dbReference type="GO" id="GO:0042802">
    <property type="term" value="F:identical protein binding"/>
    <property type="evidence" value="ECO:0007669"/>
    <property type="project" value="InterPro"/>
</dbReference>
<reference evidence="4" key="1">
    <citation type="submission" date="2019-10" db="EMBL/GenBank/DDBJ databases">
        <title>Lacipirellula parvula gen. nov., sp. nov., representing a lineage of planctomycetes widespread in freshwater anoxic habitats, and description of the family Lacipirellulaceae.</title>
        <authorList>
            <person name="Dedysh S.N."/>
            <person name="Kulichevskaya I.S."/>
            <person name="Beletsky A.V."/>
            <person name="Rakitin A.L."/>
            <person name="Mardanov A.V."/>
            <person name="Ivanova A.A."/>
            <person name="Saltykova V.X."/>
            <person name="Rijpstra W.I.C."/>
            <person name="Sinninghe Damste J.S."/>
            <person name="Ravin N.V."/>
        </authorList>
    </citation>
    <scope>NUCLEOTIDE SEQUENCE [LARGE SCALE GENOMIC DNA]</scope>
    <source>
        <strain evidence="4">PX69</strain>
    </source>
</reference>
<dbReference type="EMBL" id="AP021861">
    <property type="protein sequence ID" value="BBO31690.1"/>
    <property type="molecule type" value="Genomic_DNA"/>
</dbReference>
<dbReference type="Pfam" id="PF03983">
    <property type="entry name" value="SHD1"/>
    <property type="match status" value="1"/>
</dbReference>
<dbReference type="RefSeq" id="WP_152097787.1">
    <property type="nucleotide sequence ID" value="NZ_AP021861.1"/>
</dbReference>
<dbReference type="InterPro" id="IPR015943">
    <property type="entry name" value="WD40/YVTN_repeat-like_dom_sf"/>
</dbReference>
<dbReference type="Gene3D" id="2.30.30.700">
    <property type="entry name" value="SLA1 homology domain 1"/>
    <property type="match status" value="1"/>
</dbReference>
<accession>A0A5K7X574</accession>
<dbReference type="AlphaFoldDB" id="A0A5K7X574"/>
<dbReference type="SUPFAM" id="SSF50998">
    <property type="entry name" value="Quinoprotein alcohol dehydrogenase-like"/>
    <property type="match status" value="1"/>
</dbReference>
<evidence type="ECO:0000259" key="2">
    <source>
        <dbReference type="Pfam" id="PF03983"/>
    </source>
</evidence>
<keyword evidence="4" id="KW-1185">Reference proteome</keyword>
<name>A0A5K7X574_9BACT</name>
<evidence type="ECO:0000313" key="4">
    <source>
        <dbReference type="Proteomes" id="UP000326837"/>
    </source>
</evidence>
<dbReference type="GO" id="GO:0030674">
    <property type="term" value="F:protein-macromolecule adaptor activity"/>
    <property type="evidence" value="ECO:0007669"/>
    <property type="project" value="InterPro"/>
</dbReference>
<feature type="chain" id="PRO_5024980719" description="SLA1 homology domain-containing protein" evidence="1">
    <location>
        <begin position="27"/>
        <end position="693"/>
    </location>
</feature>
<dbReference type="Gene3D" id="2.130.10.10">
    <property type="entry name" value="YVTN repeat-like/Quinoprotein amine dehydrogenase"/>
    <property type="match status" value="1"/>
</dbReference>
<feature type="signal peptide" evidence="1">
    <location>
        <begin position="1"/>
        <end position="26"/>
    </location>
</feature>
<dbReference type="KEGG" id="lpav:PLANPX_1302"/>
<gene>
    <name evidence="3" type="ORF">PLANPX_1302</name>
</gene>
<dbReference type="Proteomes" id="UP000326837">
    <property type="component" value="Chromosome"/>
</dbReference>
<protein>
    <recommendedName>
        <fullName evidence="2">SLA1 homology domain-containing protein</fullName>
    </recommendedName>
</protein>
<dbReference type="GO" id="GO:0043130">
    <property type="term" value="F:ubiquitin binding"/>
    <property type="evidence" value="ECO:0007669"/>
    <property type="project" value="InterPro"/>
</dbReference>
<keyword evidence="1" id="KW-0732">Signal</keyword>
<feature type="domain" description="SLA1 homology" evidence="2">
    <location>
        <begin position="21"/>
        <end position="82"/>
    </location>
</feature>
<sequence>MSSRSLLAALALVFALCSAAARPAQAETRTWTDSTGKHKIEAEFVEIFEGKVKLKLPDGKMVSLSLAKLSREDQLHLKQVLKERREGAAGGGGGASGPASAMRANAKAAPFKKGDRIVQEWGGEITLGTVVGIDPSSGWVQVVMDGAAPGAKPKMSPASSFKLYDAKMEAILPQAGWSWTPPAMKPAVAADYASVRRPAAVATAASVTPDPAPTSASVTGAKTVVLPLPMGYYDKRMALAITGGAQPRALALHRGGKEMNAVDSRIEVLDLVTGERLPTLSAAAKSGALWAAPSGKLLLTGEGFGAWNDSSHLHLWELGDKNLVHLLSFQPYGNAEAKKVKWVRWLDDQRFITRSEKDVFVIWNAADAKAIAEFTREWSGEPAVSPGGKQIAFATSKGIEIFSTTNGDHLATIPASDDWRDALAFSPGGERLAVVGERGIKIIDLTTGKPYSEFFVGGVRGGTWLDNRYLMANDGLVIDTQSMCVLWKYFGAELLGAPGGQRWALIAPATGQGKSETIAPVSLPHPAAIAATPTAAEALALKPGDAVAIDVTAVDSTIAAEARLAIEKQLNAAGFKAADSAPVKIVATNRPGEAQEMNYRTFGIGGQVEKFSVNTLYYELALVAGGEELWKYSNLHRPPSMVSLKEGESMQQIVAQEMALKAAHFDVPIPTNIVGRAGRESRGVSEITASGVK</sequence>
<organism evidence="3 4">
    <name type="scientific">Lacipirellula parvula</name>
    <dbReference type="NCBI Taxonomy" id="2650471"/>
    <lineage>
        <taxon>Bacteria</taxon>
        <taxon>Pseudomonadati</taxon>
        <taxon>Planctomycetota</taxon>
        <taxon>Planctomycetia</taxon>
        <taxon>Pirellulales</taxon>
        <taxon>Lacipirellulaceae</taxon>
        <taxon>Lacipirellula</taxon>
    </lineage>
</organism>
<evidence type="ECO:0000256" key="1">
    <source>
        <dbReference type="SAM" id="SignalP"/>
    </source>
</evidence>
<evidence type="ECO:0000313" key="3">
    <source>
        <dbReference type="EMBL" id="BBO31690.1"/>
    </source>
</evidence>
<dbReference type="InterPro" id="IPR011047">
    <property type="entry name" value="Quinoprotein_ADH-like_sf"/>
</dbReference>
<dbReference type="GO" id="GO:0008092">
    <property type="term" value="F:cytoskeletal protein binding"/>
    <property type="evidence" value="ECO:0007669"/>
    <property type="project" value="InterPro"/>
</dbReference>